<feature type="domain" description="CCHC-type" evidence="3">
    <location>
        <begin position="616"/>
        <end position="631"/>
    </location>
</feature>
<dbReference type="InterPro" id="IPR001878">
    <property type="entry name" value="Znf_CCHC"/>
</dbReference>
<evidence type="ECO:0000256" key="2">
    <source>
        <dbReference type="SAM" id="MobiDB-lite"/>
    </source>
</evidence>
<feature type="region of interest" description="Disordered" evidence="2">
    <location>
        <begin position="27"/>
        <end position="63"/>
    </location>
</feature>
<dbReference type="Proteomes" id="UP001153636">
    <property type="component" value="Chromosome 1"/>
</dbReference>
<dbReference type="InterPro" id="IPR036875">
    <property type="entry name" value="Znf_CCHC_sf"/>
</dbReference>
<keyword evidence="1" id="KW-0862">Zinc</keyword>
<feature type="domain" description="CCHC-type" evidence="3">
    <location>
        <begin position="593"/>
        <end position="608"/>
    </location>
</feature>
<reference evidence="4" key="1">
    <citation type="submission" date="2022-01" db="EMBL/GenBank/DDBJ databases">
        <authorList>
            <person name="King R."/>
        </authorList>
    </citation>
    <scope>NUCLEOTIDE SEQUENCE</scope>
</reference>
<feature type="compositionally biased region" description="Basic and acidic residues" evidence="2">
    <location>
        <begin position="90"/>
        <end position="102"/>
    </location>
</feature>
<feature type="compositionally biased region" description="Basic and acidic residues" evidence="2">
    <location>
        <begin position="133"/>
        <end position="144"/>
    </location>
</feature>
<sequence length="675" mass="76283">MDESTQCTIGETGNENGETIEVLEKTKRVGEPITENEEGKHVEGRPFEKSNLMRRSPIQNTPKKQIVVRKSEAFDEVFHTPKGGETEVLKAKNREAGNTDDEHNWEDEDIETSPCFKLQESKEKRKRSGSTPRENKKKHEDKLTSIKRSMKSALKKTEGLNKILSNTPKTKVEMRTCIKELITIMKTLGNKIEEYEEGTTPKEGTTETATTQTIIKTTRSIGVQVTEEVLNEAEKKLQDQLKAAEIRGKMKNLKAENDLWALTEEEWPEEAYKKTKLTTESILPEGDVAMYLETNQTEGISRKLMDKYPELESTEPEIDAKGKLAYMVVTTRIPNKGEIKTTEKFVFKIMPTDTAIETTRNNDVKFSTAINYFVEEATKLGRNKISLTLPEETNLDTARKLVEVAAQDAEVSIDILHTQIIPKTKANRTEDRGVVIIKKREGKSYADLLKEVKDGVSSADVEIDSVRQTREGGVLIKVKGGIDRANKIKDIIKGTPANITDVVTRSGGKTKTIHIFGLDMITSKEEIIMAIQSQTKTENTEEIVVKSIRPTVAGGQNATVELQARIAENLLRTGALKVGWMSLSIKERINLQRCFRCQQIGHVRENCRGEDRTNDCLRCGKTGHTIRECPKDNEEYCHNCKEAGHRNSNMRCPIYKRLIEEARKKEARQRLPSTF</sequence>
<evidence type="ECO:0000313" key="5">
    <source>
        <dbReference type="Proteomes" id="UP001153636"/>
    </source>
</evidence>
<dbReference type="Pfam" id="PF00098">
    <property type="entry name" value="zf-CCHC"/>
    <property type="match status" value="1"/>
</dbReference>
<dbReference type="OrthoDB" id="8188202at2759"/>
<dbReference type="Gene3D" id="4.10.60.10">
    <property type="entry name" value="Zinc finger, CCHC-type"/>
    <property type="match status" value="1"/>
</dbReference>
<feature type="region of interest" description="Disordered" evidence="2">
    <location>
        <begin position="90"/>
        <end position="146"/>
    </location>
</feature>
<dbReference type="PROSITE" id="PS50158">
    <property type="entry name" value="ZF_CCHC"/>
    <property type="match status" value="2"/>
</dbReference>
<protein>
    <recommendedName>
        <fullName evidence="3">CCHC-type domain-containing protein</fullName>
    </recommendedName>
</protein>
<name>A0A9P0G1T8_9CUCU</name>
<dbReference type="AlphaFoldDB" id="A0A9P0G1T8"/>
<organism evidence="4 5">
    <name type="scientific">Psylliodes chrysocephalus</name>
    <dbReference type="NCBI Taxonomy" id="3402493"/>
    <lineage>
        <taxon>Eukaryota</taxon>
        <taxon>Metazoa</taxon>
        <taxon>Ecdysozoa</taxon>
        <taxon>Arthropoda</taxon>
        <taxon>Hexapoda</taxon>
        <taxon>Insecta</taxon>
        <taxon>Pterygota</taxon>
        <taxon>Neoptera</taxon>
        <taxon>Endopterygota</taxon>
        <taxon>Coleoptera</taxon>
        <taxon>Polyphaga</taxon>
        <taxon>Cucujiformia</taxon>
        <taxon>Chrysomeloidea</taxon>
        <taxon>Chrysomelidae</taxon>
        <taxon>Galerucinae</taxon>
        <taxon>Alticini</taxon>
        <taxon>Psylliodes</taxon>
    </lineage>
</organism>
<feature type="compositionally biased region" description="Basic and acidic residues" evidence="2">
    <location>
        <begin position="37"/>
        <end position="48"/>
    </location>
</feature>
<keyword evidence="1" id="KW-0479">Metal-binding</keyword>
<evidence type="ECO:0000259" key="3">
    <source>
        <dbReference type="PROSITE" id="PS50158"/>
    </source>
</evidence>
<proteinExistence type="predicted"/>
<keyword evidence="1" id="KW-0863">Zinc-finger</keyword>
<dbReference type="GO" id="GO:0008270">
    <property type="term" value="F:zinc ion binding"/>
    <property type="evidence" value="ECO:0007669"/>
    <property type="project" value="UniProtKB-KW"/>
</dbReference>
<keyword evidence="5" id="KW-1185">Reference proteome</keyword>
<gene>
    <name evidence="4" type="ORF">PSYICH_LOCUS1004</name>
</gene>
<dbReference type="EMBL" id="OV651813">
    <property type="protein sequence ID" value="CAH1098614.1"/>
    <property type="molecule type" value="Genomic_DNA"/>
</dbReference>
<dbReference type="SMART" id="SM00343">
    <property type="entry name" value="ZnF_C2HC"/>
    <property type="match status" value="3"/>
</dbReference>
<evidence type="ECO:0000313" key="4">
    <source>
        <dbReference type="EMBL" id="CAH1098614.1"/>
    </source>
</evidence>
<dbReference type="GO" id="GO:0003676">
    <property type="term" value="F:nucleic acid binding"/>
    <property type="evidence" value="ECO:0007669"/>
    <property type="project" value="InterPro"/>
</dbReference>
<dbReference type="SUPFAM" id="SSF57756">
    <property type="entry name" value="Retrovirus zinc finger-like domains"/>
    <property type="match status" value="1"/>
</dbReference>
<evidence type="ECO:0000256" key="1">
    <source>
        <dbReference type="PROSITE-ProRule" id="PRU00047"/>
    </source>
</evidence>
<accession>A0A9P0G1T8</accession>